<accession>A0ABD1FBA1</accession>
<feature type="region of interest" description="Disordered" evidence="1">
    <location>
        <begin position="1"/>
        <end position="20"/>
    </location>
</feature>
<evidence type="ECO:0000313" key="3">
    <source>
        <dbReference type="Proteomes" id="UP001566132"/>
    </source>
</evidence>
<name>A0ABD1FBA1_HYPHA</name>
<keyword evidence="3" id="KW-1185">Reference proteome</keyword>
<evidence type="ECO:0000313" key="2">
    <source>
        <dbReference type="EMBL" id="KAL1516531.1"/>
    </source>
</evidence>
<dbReference type="AlphaFoldDB" id="A0ABD1FBA1"/>
<comment type="caution">
    <text evidence="2">The sequence shown here is derived from an EMBL/GenBank/DDBJ whole genome shotgun (WGS) entry which is preliminary data.</text>
</comment>
<gene>
    <name evidence="2" type="ORF">ABEB36_000438</name>
</gene>
<evidence type="ECO:0000256" key="1">
    <source>
        <dbReference type="SAM" id="MobiDB-lite"/>
    </source>
</evidence>
<sequence>MSRRRQNLSQINPAPEIIPTSEINPVPEAGFQMQYRMSLFLEGYKKIEEKLGQLQKDMGQIQQDMEVVKTAVISNNLITTDSLKERVEPIITNTIITAMENYKESI</sequence>
<dbReference type="EMBL" id="JBDJPC010000001">
    <property type="protein sequence ID" value="KAL1516531.1"/>
    <property type="molecule type" value="Genomic_DNA"/>
</dbReference>
<proteinExistence type="predicted"/>
<dbReference type="Proteomes" id="UP001566132">
    <property type="component" value="Unassembled WGS sequence"/>
</dbReference>
<organism evidence="2 3">
    <name type="scientific">Hypothenemus hampei</name>
    <name type="common">Coffee berry borer</name>
    <dbReference type="NCBI Taxonomy" id="57062"/>
    <lineage>
        <taxon>Eukaryota</taxon>
        <taxon>Metazoa</taxon>
        <taxon>Ecdysozoa</taxon>
        <taxon>Arthropoda</taxon>
        <taxon>Hexapoda</taxon>
        <taxon>Insecta</taxon>
        <taxon>Pterygota</taxon>
        <taxon>Neoptera</taxon>
        <taxon>Endopterygota</taxon>
        <taxon>Coleoptera</taxon>
        <taxon>Polyphaga</taxon>
        <taxon>Cucujiformia</taxon>
        <taxon>Curculionidae</taxon>
        <taxon>Scolytinae</taxon>
        <taxon>Hypothenemus</taxon>
    </lineage>
</organism>
<reference evidence="2 3" key="1">
    <citation type="submission" date="2024-05" db="EMBL/GenBank/DDBJ databases">
        <title>Genetic variation in Jamaican populations of the coffee berry borer (Hypothenemus hampei).</title>
        <authorList>
            <person name="Errbii M."/>
            <person name="Myrie A."/>
        </authorList>
    </citation>
    <scope>NUCLEOTIDE SEQUENCE [LARGE SCALE GENOMIC DNA]</scope>
    <source>
        <strain evidence="2">JA-Hopewell-2020-01-JO</strain>
        <tissue evidence="2">Whole body</tissue>
    </source>
</reference>
<protein>
    <submittedName>
        <fullName evidence="2">Uncharacterized protein</fullName>
    </submittedName>
</protein>